<reference evidence="2 3" key="1">
    <citation type="journal article" date="2018" name="Genome Biol. Evol.">
        <title>Multiple Roots of Fruiting Body Formation in Amoebozoa.</title>
        <authorList>
            <person name="Hillmann F."/>
            <person name="Forbes G."/>
            <person name="Novohradska S."/>
            <person name="Ferling I."/>
            <person name="Riege K."/>
            <person name="Groth M."/>
            <person name="Westermann M."/>
            <person name="Marz M."/>
            <person name="Spaller T."/>
            <person name="Winckler T."/>
            <person name="Schaap P."/>
            <person name="Glockner G."/>
        </authorList>
    </citation>
    <scope>NUCLEOTIDE SEQUENCE [LARGE SCALE GENOMIC DNA]</scope>
    <source>
        <strain evidence="2 3">Jena</strain>
    </source>
</reference>
<dbReference type="AlphaFoldDB" id="A0A2P6NEM6"/>
<evidence type="ECO:0000313" key="3">
    <source>
        <dbReference type="Proteomes" id="UP000241769"/>
    </source>
</evidence>
<evidence type="ECO:0000313" key="2">
    <source>
        <dbReference type="EMBL" id="PRP82381.1"/>
    </source>
</evidence>
<accession>A0A2P6NEM6</accession>
<dbReference type="EMBL" id="MDYQ01000104">
    <property type="protein sequence ID" value="PRP82381.1"/>
    <property type="molecule type" value="Genomic_DNA"/>
</dbReference>
<organism evidence="2 3">
    <name type="scientific">Planoprotostelium fungivorum</name>
    <dbReference type="NCBI Taxonomy" id="1890364"/>
    <lineage>
        <taxon>Eukaryota</taxon>
        <taxon>Amoebozoa</taxon>
        <taxon>Evosea</taxon>
        <taxon>Variosea</taxon>
        <taxon>Cavosteliida</taxon>
        <taxon>Cavosteliaceae</taxon>
        <taxon>Planoprotostelium</taxon>
    </lineage>
</organism>
<feature type="compositionally biased region" description="Basic residues" evidence="1">
    <location>
        <begin position="97"/>
        <end position="108"/>
    </location>
</feature>
<proteinExistence type="predicted"/>
<name>A0A2P6NEM6_9EUKA</name>
<dbReference type="Proteomes" id="UP000241769">
    <property type="component" value="Unassembled WGS sequence"/>
</dbReference>
<gene>
    <name evidence="2" type="ORF">PROFUN_10157</name>
</gene>
<feature type="compositionally biased region" description="Polar residues" evidence="1">
    <location>
        <begin position="109"/>
        <end position="121"/>
    </location>
</feature>
<protein>
    <submittedName>
        <fullName evidence="2">Uncharacterized protein</fullName>
    </submittedName>
</protein>
<keyword evidence="3" id="KW-1185">Reference proteome</keyword>
<sequence length="235" mass="26174">MPQLPSFRLWSGSHSLPSLKADPVALEAEAGAPISILVDENLSHPGRHRPAELIVLTPGRHFSAATEHFLVILAGGHKRSLYHRSGHARVGIIGSKGARRLAGPRKRGPSQNETKQAQTNRMPPPELIDFSLWQRPTTKRKQMDSEIVKMLTQIQPDRIIYLKKKLKKGSRQPYSAQLQSLPADHPMAELTLREPLAKRQQTSVESQPPTMCYQHSAMKAAESQSARISIQNLLC</sequence>
<comment type="caution">
    <text evidence="2">The sequence shown here is derived from an EMBL/GenBank/DDBJ whole genome shotgun (WGS) entry which is preliminary data.</text>
</comment>
<dbReference type="InParanoid" id="A0A2P6NEM6"/>
<feature type="region of interest" description="Disordered" evidence="1">
    <location>
        <begin position="95"/>
        <end position="126"/>
    </location>
</feature>
<evidence type="ECO:0000256" key="1">
    <source>
        <dbReference type="SAM" id="MobiDB-lite"/>
    </source>
</evidence>